<evidence type="ECO:0000313" key="4">
    <source>
        <dbReference type="Proteomes" id="UP000663844"/>
    </source>
</evidence>
<dbReference type="Pfam" id="PF25023">
    <property type="entry name" value="TEN_YD-shell"/>
    <property type="match status" value="1"/>
</dbReference>
<evidence type="ECO:0000259" key="2">
    <source>
        <dbReference type="Pfam" id="PF25023"/>
    </source>
</evidence>
<evidence type="ECO:0000256" key="1">
    <source>
        <dbReference type="ARBA" id="ARBA00022737"/>
    </source>
</evidence>
<keyword evidence="1" id="KW-0677">Repeat</keyword>
<dbReference type="InterPro" id="IPR056823">
    <property type="entry name" value="TEN-like_YD-shell"/>
</dbReference>
<name>A0A820QB40_9BILA</name>
<gene>
    <name evidence="3" type="ORF">OXD698_LOCUS52514</name>
</gene>
<comment type="caution">
    <text evidence="3">The sequence shown here is derived from an EMBL/GenBank/DDBJ whole genome shotgun (WGS) entry which is preliminary data.</text>
</comment>
<proteinExistence type="predicted"/>
<accession>A0A820QB40</accession>
<organism evidence="3 4">
    <name type="scientific">Adineta steineri</name>
    <dbReference type="NCBI Taxonomy" id="433720"/>
    <lineage>
        <taxon>Eukaryota</taxon>
        <taxon>Metazoa</taxon>
        <taxon>Spiralia</taxon>
        <taxon>Gnathifera</taxon>
        <taxon>Rotifera</taxon>
        <taxon>Eurotatoria</taxon>
        <taxon>Bdelloidea</taxon>
        <taxon>Adinetida</taxon>
        <taxon>Adinetidae</taxon>
        <taxon>Adineta</taxon>
    </lineage>
</organism>
<evidence type="ECO:0000313" key="3">
    <source>
        <dbReference type="EMBL" id="CAF4418936.1"/>
    </source>
</evidence>
<feature type="non-terminal residue" evidence="3">
    <location>
        <position position="1"/>
    </location>
</feature>
<feature type="domain" description="Teneurin-like YD-shell" evidence="2">
    <location>
        <begin position="1"/>
        <end position="46"/>
    </location>
</feature>
<reference evidence="3" key="1">
    <citation type="submission" date="2021-02" db="EMBL/GenBank/DDBJ databases">
        <authorList>
            <person name="Nowell W R."/>
        </authorList>
    </citation>
    <scope>NUCLEOTIDE SEQUENCE</scope>
</reference>
<dbReference type="EMBL" id="CAJOAZ010028635">
    <property type="protein sequence ID" value="CAF4418936.1"/>
    <property type="molecule type" value="Genomic_DNA"/>
</dbReference>
<dbReference type="AlphaFoldDB" id="A0A820QB40"/>
<protein>
    <recommendedName>
        <fullName evidence="2">Teneurin-like YD-shell domain-containing protein</fullName>
    </recommendedName>
</protein>
<sequence>NDQKLSSWKIGSYYEEFLYDTKGRLIEIQRSNELASIKYSYGHGEQVSLNRF</sequence>
<dbReference type="Proteomes" id="UP000663844">
    <property type="component" value="Unassembled WGS sequence"/>
</dbReference>